<dbReference type="Pfam" id="PF08352">
    <property type="entry name" value="oligo_HPY"/>
    <property type="match status" value="1"/>
</dbReference>
<dbReference type="OrthoDB" id="37801at2"/>
<comment type="subcellular location">
    <subcellularLocation>
        <location evidence="1">Cell inner membrane</location>
        <topology evidence="1">Peripheral membrane protein</topology>
    </subcellularLocation>
</comment>
<evidence type="ECO:0000256" key="2">
    <source>
        <dbReference type="ARBA" id="ARBA00005417"/>
    </source>
</evidence>
<dbReference type="InterPro" id="IPR003593">
    <property type="entry name" value="AAA+_ATPase"/>
</dbReference>
<keyword evidence="4" id="KW-1003">Cell membrane</keyword>
<feature type="domain" description="ABC transporter" evidence="8">
    <location>
        <begin position="4"/>
        <end position="254"/>
    </location>
</feature>
<name>A0A327M1X5_9PROT</name>
<dbReference type="GO" id="GO:0055085">
    <property type="term" value="P:transmembrane transport"/>
    <property type="evidence" value="ECO:0007669"/>
    <property type="project" value="UniProtKB-ARBA"/>
</dbReference>
<dbReference type="NCBIfam" id="TIGR01727">
    <property type="entry name" value="oligo_HPY"/>
    <property type="match status" value="1"/>
</dbReference>
<proteinExistence type="inferred from homology"/>
<gene>
    <name evidence="9" type="ORF">DOO78_19750</name>
</gene>
<dbReference type="FunFam" id="3.40.50.300:FF:000016">
    <property type="entry name" value="Oligopeptide ABC transporter ATP-binding component"/>
    <property type="match status" value="1"/>
</dbReference>
<dbReference type="RefSeq" id="WP_111471592.1">
    <property type="nucleotide sequence ID" value="NZ_QLIX01000019.1"/>
</dbReference>
<evidence type="ECO:0000256" key="6">
    <source>
        <dbReference type="ARBA" id="ARBA00022840"/>
    </source>
</evidence>
<dbReference type="Proteomes" id="UP000249065">
    <property type="component" value="Unassembled WGS sequence"/>
</dbReference>
<dbReference type="SMART" id="SM00382">
    <property type="entry name" value="AAA"/>
    <property type="match status" value="1"/>
</dbReference>
<keyword evidence="10" id="KW-1185">Reference proteome</keyword>
<dbReference type="PANTHER" id="PTHR43297">
    <property type="entry name" value="OLIGOPEPTIDE TRANSPORT ATP-BINDING PROTEIN APPD"/>
    <property type="match status" value="1"/>
</dbReference>
<dbReference type="CDD" id="cd03257">
    <property type="entry name" value="ABC_NikE_OppD_transporters"/>
    <property type="match status" value="1"/>
</dbReference>
<dbReference type="InterPro" id="IPR050388">
    <property type="entry name" value="ABC_Ni/Peptide_Import"/>
</dbReference>
<evidence type="ECO:0000313" key="9">
    <source>
        <dbReference type="EMBL" id="RAI57261.1"/>
    </source>
</evidence>
<dbReference type="GO" id="GO:0005524">
    <property type="term" value="F:ATP binding"/>
    <property type="evidence" value="ECO:0007669"/>
    <property type="project" value="UniProtKB-KW"/>
</dbReference>
<dbReference type="Gene3D" id="3.40.50.300">
    <property type="entry name" value="P-loop containing nucleotide triphosphate hydrolases"/>
    <property type="match status" value="1"/>
</dbReference>
<keyword evidence="3" id="KW-0813">Transport</keyword>
<keyword evidence="7" id="KW-0472">Membrane</keyword>
<dbReference type="Pfam" id="PF00005">
    <property type="entry name" value="ABC_tran"/>
    <property type="match status" value="1"/>
</dbReference>
<dbReference type="SUPFAM" id="SSF52540">
    <property type="entry name" value="P-loop containing nucleoside triphosphate hydrolases"/>
    <property type="match status" value="1"/>
</dbReference>
<evidence type="ECO:0000256" key="1">
    <source>
        <dbReference type="ARBA" id="ARBA00004417"/>
    </source>
</evidence>
<accession>A0A327M1X5</accession>
<evidence type="ECO:0000313" key="10">
    <source>
        <dbReference type="Proteomes" id="UP000249065"/>
    </source>
</evidence>
<keyword evidence="6 9" id="KW-0067">ATP-binding</keyword>
<sequence length="330" mass="35697">MALLEVENLQTHFRTPDGINRAVDGVTFHVNAGETVAIVGESGCGKSVTSMSILRLIPEPPGKIAGAIRFQGRDLLTLSDREMRAIRGNEISMIFQEPMTSLNPVLTVGRQIGETLRLHQGLSARQAEEKAVEMLTLVGIPEPRRRVREYPHQLSGGMRQRVMIAIALACNPKLLIADEPTTALDVTIQAQILELMRDLKRRVGAAIVLITHDLGVVAEVAERVIVMYAGRKVEEAAVGPLFNHPKHPYTQGLLGSMPKLGSSLHGDEGRLAEIPGLVPSLKQKIPGCVFAGRCPQVTDLCHKVAPALEEKAPGHVAACHYALKDEALAA</sequence>
<protein>
    <submittedName>
        <fullName evidence="9">Peptide ABC transporter ATP-binding protein</fullName>
    </submittedName>
</protein>
<reference evidence="10" key="1">
    <citation type="submission" date="2018-06" db="EMBL/GenBank/DDBJ databases">
        <authorList>
            <person name="Khan S.A."/>
        </authorList>
    </citation>
    <scope>NUCLEOTIDE SEQUENCE [LARGE SCALE GENOMIC DNA]</scope>
    <source>
        <strain evidence="10">DB-1506</strain>
    </source>
</reference>
<dbReference type="InterPro" id="IPR017871">
    <property type="entry name" value="ABC_transporter-like_CS"/>
</dbReference>
<evidence type="ECO:0000256" key="5">
    <source>
        <dbReference type="ARBA" id="ARBA00022741"/>
    </source>
</evidence>
<dbReference type="PROSITE" id="PS00211">
    <property type="entry name" value="ABC_TRANSPORTER_1"/>
    <property type="match status" value="1"/>
</dbReference>
<comment type="similarity">
    <text evidence="2">Belongs to the ABC transporter superfamily.</text>
</comment>
<dbReference type="InterPro" id="IPR013563">
    <property type="entry name" value="Oligopep_ABC_C"/>
</dbReference>
<evidence type="ECO:0000256" key="4">
    <source>
        <dbReference type="ARBA" id="ARBA00022475"/>
    </source>
</evidence>
<keyword evidence="5" id="KW-0547">Nucleotide-binding</keyword>
<dbReference type="PROSITE" id="PS50893">
    <property type="entry name" value="ABC_TRANSPORTER_2"/>
    <property type="match status" value="1"/>
</dbReference>
<organism evidence="9 10">
    <name type="scientific">Roseicella frigidaeris</name>
    <dbReference type="NCBI Taxonomy" id="2230885"/>
    <lineage>
        <taxon>Bacteria</taxon>
        <taxon>Pseudomonadati</taxon>
        <taxon>Pseudomonadota</taxon>
        <taxon>Alphaproteobacteria</taxon>
        <taxon>Acetobacterales</taxon>
        <taxon>Roseomonadaceae</taxon>
        <taxon>Roseicella</taxon>
    </lineage>
</organism>
<dbReference type="PANTHER" id="PTHR43297:SF2">
    <property type="entry name" value="DIPEPTIDE TRANSPORT ATP-BINDING PROTEIN DPPD"/>
    <property type="match status" value="1"/>
</dbReference>
<evidence type="ECO:0000256" key="3">
    <source>
        <dbReference type="ARBA" id="ARBA00022448"/>
    </source>
</evidence>
<dbReference type="GO" id="GO:0005886">
    <property type="term" value="C:plasma membrane"/>
    <property type="evidence" value="ECO:0007669"/>
    <property type="project" value="UniProtKB-SubCell"/>
</dbReference>
<dbReference type="AlphaFoldDB" id="A0A327M1X5"/>
<dbReference type="GO" id="GO:0016887">
    <property type="term" value="F:ATP hydrolysis activity"/>
    <property type="evidence" value="ECO:0007669"/>
    <property type="project" value="InterPro"/>
</dbReference>
<evidence type="ECO:0000259" key="8">
    <source>
        <dbReference type="PROSITE" id="PS50893"/>
    </source>
</evidence>
<dbReference type="InterPro" id="IPR003439">
    <property type="entry name" value="ABC_transporter-like_ATP-bd"/>
</dbReference>
<evidence type="ECO:0000256" key="7">
    <source>
        <dbReference type="ARBA" id="ARBA00023136"/>
    </source>
</evidence>
<dbReference type="EMBL" id="QLIX01000019">
    <property type="protein sequence ID" value="RAI57261.1"/>
    <property type="molecule type" value="Genomic_DNA"/>
</dbReference>
<dbReference type="InterPro" id="IPR027417">
    <property type="entry name" value="P-loop_NTPase"/>
</dbReference>
<dbReference type="GO" id="GO:0015833">
    <property type="term" value="P:peptide transport"/>
    <property type="evidence" value="ECO:0007669"/>
    <property type="project" value="InterPro"/>
</dbReference>
<comment type="caution">
    <text evidence="9">The sequence shown here is derived from an EMBL/GenBank/DDBJ whole genome shotgun (WGS) entry which is preliminary data.</text>
</comment>